<name>A0A7Y2H3U3_UNCEI</name>
<evidence type="ECO:0000313" key="1">
    <source>
        <dbReference type="EMBL" id="NNF08108.1"/>
    </source>
</evidence>
<protein>
    <recommendedName>
        <fullName evidence="3">PorV/PorQ family protein</fullName>
    </recommendedName>
</protein>
<reference evidence="1 2" key="1">
    <citation type="submission" date="2020-03" db="EMBL/GenBank/DDBJ databases">
        <title>Metabolic flexibility allows generalist bacteria to become dominant in a frequently disturbed ecosystem.</title>
        <authorList>
            <person name="Chen Y.-J."/>
            <person name="Leung P.M."/>
            <person name="Bay S.K."/>
            <person name="Hugenholtz P."/>
            <person name="Kessler A.J."/>
            <person name="Shelley G."/>
            <person name="Waite D.W."/>
            <person name="Cook P.L."/>
            <person name="Greening C."/>
        </authorList>
    </citation>
    <scope>NUCLEOTIDE SEQUENCE [LARGE SCALE GENOMIC DNA]</scope>
    <source>
        <strain evidence="1">SS_bin_28</strain>
    </source>
</reference>
<dbReference type="EMBL" id="JABDJR010000617">
    <property type="protein sequence ID" value="NNF08108.1"/>
    <property type="molecule type" value="Genomic_DNA"/>
</dbReference>
<sequence>YKMDGSSEDFFGMGPTDLTLGLGVTVANLGPDIALVAERSSDPLPRNLKIALSAGARAPESFSVLAGISFEKSLIFESIADSIKTELSFYERNEVLVSGGVEVGFADLAYGRLGYIYDDPGEIKGMTFGAGFYLQKFGLDIASIPQFRELDRVTKFSVIARFD</sequence>
<evidence type="ECO:0008006" key="3">
    <source>
        <dbReference type="Google" id="ProtNLM"/>
    </source>
</evidence>
<gene>
    <name evidence="1" type="ORF">HKN21_15195</name>
</gene>
<proteinExistence type="predicted"/>
<dbReference type="Proteomes" id="UP000547674">
    <property type="component" value="Unassembled WGS sequence"/>
</dbReference>
<accession>A0A7Y2H3U3</accession>
<comment type="caution">
    <text evidence="1">The sequence shown here is derived from an EMBL/GenBank/DDBJ whole genome shotgun (WGS) entry which is preliminary data.</text>
</comment>
<evidence type="ECO:0000313" key="2">
    <source>
        <dbReference type="Proteomes" id="UP000547674"/>
    </source>
</evidence>
<feature type="non-terminal residue" evidence="1">
    <location>
        <position position="1"/>
    </location>
</feature>
<organism evidence="1 2">
    <name type="scientific">Eiseniibacteriota bacterium</name>
    <dbReference type="NCBI Taxonomy" id="2212470"/>
    <lineage>
        <taxon>Bacteria</taxon>
        <taxon>Candidatus Eiseniibacteriota</taxon>
    </lineage>
</organism>
<dbReference type="AlphaFoldDB" id="A0A7Y2H3U3"/>